<feature type="signal peptide" evidence="1">
    <location>
        <begin position="1"/>
        <end position="18"/>
    </location>
</feature>
<dbReference type="Proteomes" id="UP001303473">
    <property type="component" value="Unassembled WGS sequence"/>
</dbReference>
<proteinExistence type="predicted"/>
<reference evidence="3" key="1">
    <citation type="journal article" date="2023" name="Mol. Phylogenet. Evol.">
        <title>Genome-scale phylogeny and comparative genomics of the fungal order Sordariales.</title>
        <authorList>
            <person name="Hensen N."/>
            <person name="Bonometti L."/>
            <person name="Westerberg I."/>
            <person name="Brannstrom I.O."/>
            <person name="Guillou S."/>
            <person name="Cros-Aarteil S."/>
            <person name="Calhoun S."/>
            <person name="Haridas S."/>
            <person name="Kuo A."/>
            <person name="Mondo S."/>
            <person name="Pangilinan J."/>
            <person name="Riley R."/>
            <person name="LaButti K."/>
            <person name="Andreopoulos B."/>
            <person name="Lipzen A."/>
            <person name="Chen C."/>
            <person name="Yan M."/>
            <person name="Daum C."/>
            <person name="Ng V."/>
            <person name="Clum A."/>
            <person name="Steindorff A."/>
            <person name="Ohm R.A."/>
            <person name="Martin F."/>
            <person name="Silar P."/>
            <person name="Natvig D.O."/>
            <person name="Lalanne C."/>
            <person name="Gautier V."/>
            <person name="Ament-Velasquez S.L."/>
            <person name="Kruys A."/>
            <person name="Hutchinson M.I."/>
            <person name="Powell A.J."/>
            <person name="Barry K."/>
            <person name="Miller A.N."/>
            <person name="Grigoriev I.V."/>
            <person name="Debuchy R."/>
            <person name="Gladieux P."/>
            <person name="Hiltunen Thoren M."/>
            <person name="Johannesson H."/>
        </authorList>
    </citation>
    <scope>NUCLEOTIDE SEQUENCE [LARGE SCALE GENOMIC DNA]</scope>
    <source>
        <strain evidence="3">CBS 340.73</strain>
    </source>
</reference>
<name>A0AAN6NGI5_9PEZI</name>
<organism evidence="2 3">
    <name type="scientific">Diplogelasinospora grovesii</name>
    <dbReference type="NCBI Taxonomy" id="303347"/>
    <lineage>
        <taxon>Eukaryota</taxon>
        <taxon>Fungi</taxon>
        <taxon>Dikarya</taxon>
        <taxon>Ascomycota</taxon>
        <taxon>Pezizomycotina</taxon>
        <taxon>Sordariomycetes</taxon>
        <taxon>Sordariomycetidae</taxon>
        <taxon>Sordariales</taxon>
        <taxon>Diplogelasinosporaceae</taxon>
        <taxon>Diplogelasinospora</taxon>
    </lineage>
</organism>
<gene>
    <name evidence="2" type="ORF">QBC46DRAFT_378056</name>
</gene>
<evidence type="ECO:0000313" key="3">
    <source>
        <dbReference type="Proteomes" id="UP001303473"/>
    </source>
</evidence>
<keyword evidence="1" id="KW-0732">Signal</keyword>
<protein>
    <submittedName>
        <fullName evidence="2">Uncharacterized protein</fullName>
    </submittedName>
</protein>
<sequence length="90" mass="9921">MKTSAIFVLVSFAAGILATPATDAAAARSYPFPQLIEGRAAQKACYHESDCSWFYAAKCEDYCRQFGQDVGVDRMEKCSFLNDKRCCCTA</sequence>
<dbReference type="AlphaFoldDB" id="A0AAN6NGI5"/>
<keyword evidence="3" id="KW-1185">Reference proteome</keyword>
<comment type="caution">
    <text evidence="2">The sequence shown here is derived from an EMBL/GenBank/DDBJ whole genome shotgun (WGS) entry which is preliminary data.</text>
</comment>
<accession>A0AAN6NGI5</accession>
<dbReference type="EMBL" id="MU853767">
    <property type="protein sequence ID" value="KAK3943287.1"/>
    <property type="molecule type" value="Genomic_DNA"/>
</dbReference>
<evidence type="ECO:0000256" key="1">
    <source>
        <dbReference type="SAM" id="SignalP"/>
    </source>
</evidence>
<evidence type="ECO:0000313" key="2">
    <source>
        <dbReference type="EMBL" id="KAK3943287.1"/>
    </source>
</evidence>
<feature type="chain" id="PRO_5042961402" evidence="1">
    <location>
        <begin position="19"/>
        <end position="90"/>
    </location>
</feature>